<feature type="transmembrane region" description="Helical" evidence="1">
    <location>
        <begin position="123"/>
        <end position="141"/>
    </location>
</feature>
<evidence type="ECO:0000256" key="1">
    <source>
        <dbReference type="SAM" id="Phobius"/>
    </source>
</evidence>
<keyword evidence="1" id="KW-0472">Membrane</keyword>
<evidence type="ECO:0000313" key="3">
    <source>
        <dbReference type="Proteomes" id="UP000242180"/>
    </source>
</evidence>
<evidence type="ECO:0000313" key="2">
    <source>
        <dbReference type="EMBL" id="ORY95892.1"/>
    </source>
</evidence>
<proteinExistence type="predicted"/>
<keyword evidence="3" id="KW-1185">Reference proteome</keyword>
<dbReference type="EMBL" id="MCGN01000006">
    <property type="protein sequence ID" value="ORY95892.1"/>
    <property type="molecule type" value="Genomic_DNA"/>
</dbReference>
<sequence>MQTSSKAAIITFIIASLAYATAVAVWALVDAPGTWTYNLLNARPARGEMGLGRFTIRGTRYINGHSTPFAYAWRSAIPNPLGRWTAWAGYSVHQLGQWLILAQFQKKQQQTNRDIRWSTDTRWWNTSMVLLNSIMMVYKLVQTHVAYDGLAIDVSEGTAQGSVIAVLVVALILAIPRRGILFGKGGRSASTVSLFGQVLDFVKRYHGYVMSFGTVYNFHYHPAEGTLGHFGGFFYQCLLLWQSSSFMHQSHRNRLWILLLETFVFFHGTLTALCQPGSAAWQIFSFGFAILFFVNQLYDLVRPSFKVVATGFSLLIAAAAYGFHDDPAYYRMTFIPLAQYTSMLLCLGLGIMTALVVNPWSSARWRRIVVAAMYVGTSALLTVGMAVVLAGNLKVYNDY</sequence>
<dbReference type="Proteomes" id="UP000242180">
    <property type="component" value="Unassembled WGS sequence"/>
</dbReference>
<feature type="transmembrane region" description="Helical" evidence="1">
    <location>
        <begin position="279"/>
        <end position="298"/>
    </location>
</feature>
<protein>
    <submittedName>
        <fullName evidence="2">Uncharacterized protein</fullName>
    </submittedName>
</protein>
<name>A0A1X2HB65_SYNRA</name>
<feature type="transmembrane region" description="Helical" evidence="1">
    <location>
        <begin position="255"/>
        <end position="273"/>
    </location>
</feature>
<dbReference type="OrthoDB" id="9986409at2759"/>
<organism evidence="2 3">
    <name type="scientific">Syncephalastrum racemosum</name>
    <name type="common">Filamentous fungus</name>
    <dbReference type="NCBI Taxonomy" id="13706"/>
    <lineage>
        <taxon>Eukaryota</taxon>
        <taxon>Fungi</taxon>
        <taxon>Fungi incertae sedis</taxon>
        <taxon>Mucoromycota</taxon>
        <taxon>Mucoromycotina</taxon>
        <taxon>Mucoromycetes</taxon>
        <taxon>Mucorales</taxon>
        <taxon>Syncephalastraceae</taxon>
        <taxon>Syncephalastrum</taxon>
    </lineage>
</organism>
<keyword evidence="1" id="KW-0812">Transmembrane</keyword>
<keyword evidence="1" id="KW-1133">Transmembrane helix</keyword>
<feature type="transmembrane region" description="Helical" evidence="1">
    <location>
        <begin position="84"/>
        <end position="102"/>
    </location>
</feature>
<dbReference type="InParanoid" id="A0A1X2HB65"/>
<dbReference type="OMA" id="FLHKSHR"/>
<feature type="transmembrane region" description="Helical" evidence="1">
    <location>
        <begin position="369"/>
        <end position="390"/>
    </location>
</feature>
<gene>
    <name evidence="2" type="ORF">BCR43DRAFT_493766</name>
</gene>
<dbReference type="AlphaFoldDB" id="A0A1X2HB65"/>
<feature type="transmembrane region" description="Helical" evidence="1">
    <location>
        <begin position="335"/>
        <end position="357"/>
    </location>
</feature>
<dbReference type="STRING" id="13706.A0A1X2HB65"/>
<reference evidence="2 3" key="1">
    <citation type="submission" date="2016-07" db="EMBL/GenBank/DDBJ databases">
        <title>Pervasive Adenine N6-methylation of Active Genes in Fungi.</title>
        <authorList>
            <consortium name="DOE Joint Genome Institute"/>
            <person name="Mondo S.J."/>
            <person name="Dannebaum R.O."/>
            <person name="Kuo R.C."/>
            <person name="Labutti K."/>
            <person name="Haridas S."/>
            <person name="Kuo A."/>
            <person name="Salamov A."/>
            <person name="Ahrendt S.R."/>
            <person name="Lipzen A."/>
            <person name="Sullivan W."/>
            <person name="Andreopoulos W.B."/>
            <person name="Clum A."/>
            <person name="Lindquist E."/>
            <person name="Daum C."/>
            <person name="Ramamoorthy G.K."/>
            <person name="Gryganskyi A."/>
            <person name="Culley D."/>
            <person name="Magnuson J.K."/>
            <person name="James T.Y."/>
            <person name="O'Malley M.A."/>
            <person name="Stajich J.E."/>
            <person name="Spatafora J.W."/>
            <person name="Visel A."/>
            <person name="Grigoriev I.V."/>
        </authorList>
    </citation>
    <scope>NUCLEOTIDE SEQUENCE [LARGE SCALE GENOMIC DNA]</scope>
    <source>
        <strain evidence="2 3">NRRL 2496</strain>
    </source>
</reference>
<feature type="transmembrane region" description="Helical" evidence="1">
    <location>
        <begin position="305"/>
        <end position="323"/>
    </location>
</feature>
<accession>A0A1X2HB65</accession>
<feature type="transmembrane region" description="Helical" evidence="1">
    <location>
        <begin position="161"/>
        <end position="180"/>
    </location>
</feature>
<comment type="caution">
    <text evidence="2">The sequence shown here is derived from an EMBL/GenBank/DDBJ whole genome shotgun (WGS) entry which is preliminary data.</text>
</comment>
<feature type="transmembrane region" description="Helical" evidence="1">
    <location>
        <begin position="7"/>
        <end position="29"/>
    </location>
</feature>